<sequence length="157" mass="17558">MVSLFVCLHVFRRRPVMRNVIRLSRGHLLPASRPAEHSQRTPQTALPPMLDQYSIPDCPAGHQPTPELQCSINADLPDALRVTTNACPWMLDLLPSTETCLSDHSLLQSTDGGCHPRERSPRRRTAPQRCVADNHCMHRSGGRTLFSLLACQIPPPR</sequence>
<proteinExistence type="predicted"/>
<gene>
    <name evidence="1" type="ORF">LF1_53930</name>
</gene>
<dbReference type="EMBL" id="VRLW01000003">
    <property type="protein sequence ID" value="KAA1257244.1"/>
    <property type="molecule type" value="Genomic_DNA"/>
</dbReference>
<keyword evidence="2" id="KW-1185">Reference proteome</keyword>
<name>A0A5B1CD30_9BACT</name>
<evidence type="ECO:0000313" key="2">
    <source>
        <dbReference type="Proteomes" id="UP000322699"/>
    </source>
</evidence>
<accession>A0A5B1CD30</accession>
<protein>
    <submittedName>
        <fullName evidence="1">Uncharacterized protein</fullName>
    </submittedName>
</protein>
<dbReference type="AlphaFoldDB" id="A0A5B1CD30"/>
<dbReference type="Proteomes" id="UP000322699">
    <property type="component" value="Unassembled WGS sequence"/>
</dbReference>
<evidence type="ECO:0000313" key="1">
    <source>
        <dbReference type="EMBL" id="KAA1257244.1"/>
    </source>
</evidence>
<reference evidence="1 2" key="1">
    <citation type="submission" date="2019-08" db="EMBL/GenBank/DDBJ databases">
        <title>Deep-cultivation of Planctomycetes and their phenomic and genomic characterization uncovers novel biology.</title>
        <authorList>
            <person name="Wiegand S."/>
            <person name="Jogler M."/>
            <person name="Boedeker C."/>
            <person name="Pinto D."/>
            <person name="Vollmers J."/>
            <person name="Rivas-Marin E."/>
            <person name="Kohn T."/>
            <person name="Peeters S.H."/>
            <person name="Heuer A."/>
            <person name="Rast P."/>
            <person name="Oberbeckmann S."/>
            <person name="Bunk B."/>
            <person name="Jeske O."/>
            <person name="Meyerdierks A."/>
            <person name="Storesund J.E."/>
            <person name="Kallscheuer N."/>
            <person name="Luecker S."/>
            <person name="Lage O.M."/>
            <person name="Pohl T."/>
            <person name="Merkel B.J."/>
            <person name="Hornburger P."/>
            <person name="Mueller R.-W."/>
            <person name="Bruemmer F."/>
            <person name="Labrenz M."/>
            <person name="Spormann A.M."/>
            <person name="Op Den Camp H."/>
            <person name="Overmann J."/>
            <person name="Amann R."/>
            <person name="Jetten M.S.M."/>
            <person name="Mascher T."/>
            <person name="Medema M.H."/>
            <person name="Devos D.P."/>
            <person name="Kaster A.-K."/>
            <person name="Ovreas L."/>
            <person name="Rohde M."/>
            <person name="Galperin M.Y."/>
            <person name="Jogler C."/>
        </authorList>
    </citation>
    <scope>NUCLEOTIDE SEQUENCE [LARGE SCALE GENOMIC DNA]</scope>
    <source>
        <strain evidence="1 2">LF1</strain>
    </source>
</reference>
<organism evidence="1 2">
    <name type="scientific">Rubripirellula obstinata</name>
    <dbReference type="NCBI Taxonomy" id="406547"/>
    <lineage>
        <taxon>Bacteria</taxon>
        <taxon>Pseudomonadati</taxon>
        <taxon>Planctomycetota</taxon>
        <taxon>Planctomycetia</taxon>
        <taxon>Pirellulales</taxon>
        <taxon>Pirellulaceae</taxon>
        <taxon>Rubripirellula</taxon>
    </lineage>
</organism>
<comment type="caution">
    <text evidence="1">The sequence shown here is derived from an EMBL/GenBank/DDBJ whole genome shotgun (WGS) entry which is preliminary data.</text>
</comment>